<keyword evidence="2" id="KW-0547">Nucleotide-binding</keyword>
<dbReference type="PANTHER" id="PTHR42781:SF4">
    <property type="entry name" value="SPERMIDINE_PUTRESCINE IMPORT ATP-BINDING PROTEIN POTA"/>
    <property type="match status" value="1"/>
</dbReference>
<keyword evidence="1" id="KW-0813">Transport</keyword>
<gene>
    <name evidence="5" type="primary">cysA_4</name>
    <name evidence="5" type="ORF">KOR42_43760</name>
</gene>
<dbReference type="InterPro" id="IPR017871">
    <property type="entry name" value="ABC_transporter-like_CS"/>
</dbReference>
<evidence type="ECO:0000256" key="1">
    <source>
        <dbReference type="ARBA" id="ARBA00022448"/>
    </source>
</evidence>
<dbReference type="EMBL" id="SIHI01000029">
    <property type="protein sequence ID" value="TWT46337.1"/>
    <property type="molecule type" value="Genomic_DNA"/>
</dbReference>
<dbReference type="InterPro" id="IPR003593">
    <property type="entry name" value="AAA+_ATPase"/>
</dbReference>
<evidence type="ECO:0000259" key="4">
    <source>
        <dbReference type="PROSITE" id="PS50893"/>
    </source>
</evidence>
<evidence type="ECO:0000313" key="5">
    <source>
        <dbReference type="EMBL" id="TWT46337.1"/>
    </source>
</evidence>
<dbReference type="SMART" id="SM00382">
    <property type="entry name" value="AAA"/>
    <property type="match status" value="1"/>
</dbReference>
<dbReference type="AlphaFoldDB" id="A0A5C5W7C3"/>
<organism evidence="5 6">
    <name type="scientific">Thalassoglobus neptunius</name>
    <dbReference type="NCBI Taxonomy" id="1938619"/>
    <lineage>
        <taxon>Bacteria</taxon>
        <taxon>Pseudomonadati</taxon>
        <taxon>Planctomycetota</taxon>
        <taxon>Planctomycetia</taxon>
        <taxon>Planctomycetales</taxon>
        <taxon>Planctomycetaceae</taxon>
        <taxon>Thalassoglobus</taxon>
    </lineage>
</organism>
<comment type="caution">
    <text evidence="5">The sequence shown here is derived from an EMBL/GenBank/DDBJ whole genome shotgun (WGS) entry which is preliminary data.</text>
</comment>
<dbReference type="PROSITE" id="PS50893">
    <property type="entry name" value="ABC_TRANSPORTER_2"/>
    <property type="match status" value="1"/>
</dbReference>
<dbReference type="OrthoDB" id="9802264at2"/>
<dbReference type="InterPro" id="IPR050093">
    <property type="entry name" value="ABC_SmlMolc_Importer"/>
</dbReference>
<dbReference type="SUPFAM" id="SSF52540">
    <property type="entry name" value="P-loop containing nucleoside triphosphate hydrolases"/>
    <property type="match status" value="1"/>
</dbReference>
<proteinExistence type="predicted"/>
<protein>
    <submittedName>
        <fullName evidence="5">Sulfate/thiosulfate import ATP-binding protein CysA</fullName>
    </submittedName>
</protein>
<feature type="domain" description="ABC transporter" evidence="4">
    <location>
        <begin position="2"/>
        <end position="215"/>
    </location>
</feature>
<dbReference type="GO" id="GO:0016887">
    <property type="term" value="F:ATP hydrolysis activity"/>
    <property type="evidence" value="ECO:0007669"/>
    <property type="project" value="InterPro"/>
</dbReference>
<name>A0A5C5W7C3_9PLAN</name>
<dbReference type="PANTHER" id="PTHR42781">
    <property type="entry name" value="SPERMIDINE/PUTRESCINE IMPORT ATP-BINDING PROTEIN POTA"/>
    <property type="match status" value="1"/>
</dbReference>
<sequence length="215" mass="23511">MISLQNVSIQQGKFRLDDISFLVPSGAYSVLMGKTGSGKTTILEAILGFRKIARGQITLVDKDVTKMNPAVRGIGYVPQDAALFSSMSVRSHLAFALQVRRCHKQVVNGRVNELAEMLGITYLLDRFPDKLSGGEKQRVAIGRAISFRPKILCLDEPLSALDEETHSQMCDLLKTVWKETGVTALHVTHHVSEASNLATQVLKIADGAIHTIGDE</sequence>
<accession>A0A5C5W7C3</accession>
<dbReference type="PROSITE" id="PS00211">
    <property type="entry name" value="ABC_TRANSPORTER_1"/>
    <property type="match status" value="1"/>
</dbReference>
<dbReference type="InterPro" id="IPR003439">
    <property type="entry name" value="ABC_transporter-like_ATP-bd"/>
</dbReference>
<keyword evidence="3 5" id="KW-0067">ATP-binding</keyword>
<reference evidence="5 6" key="1">
    <citation type="submission" date="2019-02" db="EMBL/GenBank/DDBJ databases">
        <title>Deep-cultivation of Planctomycetes and their phenomic and genomic characterization uncovers novel biology.</title>
        <authorList>
            <person name="Wiegand S."/>
            <person name="Jogler M."/>
            <person name="Boedeker C."/>
            <person name="Pinto D."/>
            <person name="Vollmers J."/>
            <person name="Rivas-Marin E."/>
            <person name="Kohn T."/>
            <person name="Peeters S.H."/>
            <person name="Heuer A."/>
            <person name="Rast P."/>
            <person name="Oberbeckmann S."/>
            <person name="Bunk B."/>
            <person name="Jeske O."/>
            <person name="Meyerdierks A."/>
            <person name="Storesund J.E."/>
            <person name="Kallscheuer N."/>
            <person name="Luecker S."/>
            <person name="Lage O.M."/>
            <person name="Pohl T."/>
            <person name="Merkel B.J."/>
            <person name="Hornburger P."/>
            <person name="Mueller R.-W."/>
            <person name="Bruemmer F."/>
            <person name="Labrenz M."/>
            <person name="Spormann A.M."/>
            <person name="Op Den Camp H."/>
            <person name="Overmann J."/>
            <person name="Amann R."/>
            <person name="Jetten M.S.M."/>
            <person name="Mascher T."/>
            <person name="Medema M.H."/>
            <person name="Devos D.P."/>
            <person name="Kaster A.-K."/>
            <person name="Ovreas L."/>
            <person name="Rohde M."/>
            <person name="Galperin M.Y."/>
            <person name="Jogler C."/>
        </authorList>
    </citation>
    <scope>NUCLEOTIDE SEQUENCE [LARGE SCALE GENOMIC DNA]</scope>
    <source>
        <strain evidence="5 6">KOR42</strain>
    </source>
</reference>
<evidence type="ECO:0000256" key="2">
    <source>
        <dbReference type="ARBA" id="ARBA00022741"/>
    </source>
</evidence>
<evidence type="ECO:0000313" key="6">
    <source>
        <dbReference type="Proteomes" id="UP000317243"/>
    </source>
</evidence>
<evidence type="ECO:0000256" key="3">
    <source>
        <dbReference type="ARBA" id="ARBA00022840"/>
    </source>
</evidence>
<dbReference type="Gene3D" id="3.40.50.300">
    <property type="entry name" value="P-loop containing nucleotide triphosphate hydrolases"/>
    <property type="match status" value="1"/>
</dbReference>
<dbReference type="InterPro" id="IPR027417">
    <property type="entry name" value="P-loop_NTPase"/>
</dbReference>
<dbReference type="RefSeq" id="WP_146511738.1">
    <property type="nucleotide sequence ID" value="NZ_SIHI01000029.1"/>
</dbReference>
<dbReference type="Pfam" id="PF00005">
    <property type="entry name" value="ABC_tran"/>
    <property type="match status" value="1"/>
</dbReference>
<dbReference type="GO" id="GO:0005524">
    <property type="term" value="F:ATP binding"/>
    <property type="evidence" value="ECO:0007669"/>
    <property type="project" value="UniProtKB-KW"/>
</dbReference>
<dbReference type="Proteomes" id="UP000317243">
    <property type="component" value="Unassembled WGS sequence"/>
</dbReference>
<keyword evidence="6" id="KW-1185">Reference proteome</keyword>